<gene>
    <name evidence="2" type="ORF">ERS132406_01199</name>
    <name evidence="3" type="ORF">ERS132441_01260</name>
</gene>
<dbReference type="InterPro" id="IPR036852">
    <property type="entry name" value="Peptidase_S8/S53_dom_sf"/>
</dbReference>
<dbReference type="Pfam" id="PF00082">
    <property type="entry name" value="Peptidase_S8"/>
    <property type="match status" value="1"/>
</dbReference>
<dbReference type="RefSeq" id="WP_044679449.1">
    <property type="nucleotide sequence ID" value="NZ_CEDF01000109.1"/>
</dbReference>
<evidence type="ECO:0000259" key="1">
    <source>
        <dbReference type="Pfam" id="PF00082"/>
    </source>
</evidence>
<protein>
    <submittedName>
        <fullName evidence="3">Subtilisin-like serine protease</fullName>
    </submittedName>
</protein>
<evidence type="ECO:0000313" key="5">
    <source>
        <dbReference type="Proteomes" id="UP000075193"/>
    </source>
</evidence>
<proteinExistence type="predicted"/>
<dbReference type="GO" id="GO:0004252">
    <property type="term" value="F:serine-type endopeptidase activity"/>
    <property type="evidence" value="ECO:0007669"/>
    <property type="project" value="InterPro"/>
</dbReference>
<dbReference type="Gene3D" id="3.40.50.200">
    <property type="entry name" value="Peptidase S8/S53 domain"/>
    <property type="match status" value="1"/>
</dbReference>
<dbReference type="Proteomes" id="UP000075193">
    <property type="component" value="Unassembled WGS sequence"/>
</dbReference>
<feature type="domain" description="Peptidase S8/S53" evidence="1">
    <location>
        <begin position="271"/>
        <end position="533"/>
    </location>
</feature>
<dbReference type="SUPFAM" id="SSF52743">
    <property type="entry name" value="Subtilisin-like"/>
    <property type="match status" value="1"/>
</dbReference>
<organism evidence="3 5">
    <name type="scientific">Streptococcus suis</name>
    <dbReference type="NCBI Taxonomy" id="1307"/>
    <lineage>
        <taxon>Bacteria</taxon>
        <taxon>Bacillati</taxon>
        <taxon>Bacillota</taxon>
        <taxon>Bacilli</taxon>
        <taxon>Lactobacillales</taxon>
        <taxon>Streptococcaceae</taxon>
        <taxon>Streptococcus</taxon>
    </lineage>
</organism>
<name>A0A0Z8L8U1_STRSU</name>
<dbReference type="AlphaFoldDB" id="A0A0Z8L8U1"/>
<keyword evidence="3" id="KW-0645">Protease</keyword>
<dbReference type="InterPro" id="IPR000209">
    <property type="entry name" value="Peptidase_S8/S53_dom"/>
</dbReference>
<keyword evidence="3" id="KW-0378">Hydrolase</keyword>
<dbReference type="CDD" id="cd04847">
    <property type="entry name" value="Peptidases_S8_Subtilisin_like_2"/>
    <property type="match status" value="1"/>
</dbReference>
<dbReference type="EMBL" id="FIGZ01000011">
    <property type="protein sequence ID" value="CYU96154.1"/>
    <property type="molecule type" value="Genomic_DNA"/>
</dbReference>
<dbReference type="EMBL" id="FIIC01000013">
    <property type="protein sequence ID" value="CYV86098.1"/>
    <property type="molecule type" value="Genomic_DNA"/>
</dbReference>
<dbReference type="InterPro" id="IPR034074">
    <property type="entry name" value="Y4bN_pept_dom"/>
</dbReference>
<evidence type="ECO:0000313" key="3">
    <source>
        <dbReference type="EMBL" id="CYV86098.1"/>
    </source>
</evidence>
<evidence type="ECO:0000313" key="4">
    <source>
        <dbReference type="Proteomes" id="UP000072083"/>
    </source>
</evidence>
<accession>A0A0Z8L8U1</accession>
<dbReference type="GO" id="GO:0006508">
    <property type="term" value="P:proteolysis"/>
    <property type="evidence" value="ECO:0007669"/>
    <property type="project" value="UniProtKB-KW"/>
</dbReference>
<evidence type="ECO:0000313" key="2">
    <source>
        <dbReference type="EMBL" id="CYU96154.1"/>
    </source>
</evidence>
<dbReference type="Proteomes" id="UP000072083">
    <property type="component" value="Unassembled WGS sequence"/>
</dbReference>
<reference evidence="4 5" key="1">
    <citation type="submission" date="2016-02" db="EMBL/GenBank/DDBJ databases">
        <authorList>
            <consortium name="Pathogen Informatics"/>
        </authorList>
    </citation>
    <scope>NUCLEOTIDE SEQUENCE [LARGE SCALE GENOMIC DNA]</scope>
    <source>
        <strain evidence="2 4">LSS44</strain>
        <strain evidence="3 5">LSS79</strain>
    </source>
</reference>
<sequence length="741" mass="83145">MNDLLQLKGRFEQRSSSSKPGAPKLLSNKVVTINELVELRNQLESLRQYWETVTYFEGAFITIVYKDIVAKSRRAKELLKKNSRTFPNDLIVGARYIEGDKIRHAITYYVDNNTIVETINKLDLAIEILDEEFSGKITTEVVDAINAKLYPYGSSKLSKTTFLQVIVDVSSIAAFTIPEANIDSGQLSIVSVFKTELQTSELLRRLGLDISIGRVIDDSTILLTPDEIALIMEKAPYLISMATVDLSQLDILDFDEAKSSQILSIPNPTNEPIIGVIDTLFDESVYFSKWVKYEDRVDSQIEKMSSDYEHGTGVSSIIVDGASINPDLDDNCGRFRVKHFGVATSKQFSSFTIMKHIKEIVAENREIKVWNLSLGSALEIHKDFISPEAAILDKIQYDYDVIFVVAGTNKPSDSNSPMLIGAPADSINSLIVNAVNRENMPASYSRIGKVLSFFNKPDVSYYGGDGRDRIRVCFPLGEGFVKGTSFAAPWITRKIAYLIHKVGLSREVAKALVIDSAISWSQNMASSNVIGYGVVPQDINEVINAKDDEIKFILTGESLKYDTYNHQLPVPIVNGQHPFVAKATLCYFPKCSRNQGVDYTNTELDIYFGRMLPNGKGIKTINDNKQSDNVALHEEDAREQYRKWDNVKSIIEYVKPRGRAKKAYDNGLWGFSLKTKERLNTGDGEGLKFGIVVTLKEINGINRIDDFINQCSMRGWLVQRIDVEELIQVHSIAEEEISFDE</sequence>